<proteinExistence type="inferred from homology"/>
<accession>A0A9W6J3T0</accession>
<dbReference type="CDD" id="cd02570">
    <property type="entry name" value="PseudoU_synth_EcTruA"/>
    <property type="match status" value="1"/>
</dbReference>
<gene>
    <name evidence="4 9" type="primary">truA</name>
    <name evidence="9" type="ORF">GCM10008179_24770</name>
</gene>
<feature type="active site" description="Nucleophile" evidence="4 5">
    <location>
        <position position="52"/>
    </location>
</feature>
<dbReference type="EC" id="5.4.99.12" evidence="4"/>
<dbReference type="PANTHER" id="PTHR11142:SF0">
    <property type="entry name" value="TRNA PSEUDOURIDINE SYNTHASE-LIKE 1"/>
    <property type="match status" value="1"/>
</dbReference>
<evidence type="ECO:0000256" key="1">
    <source>
        <dbReference type="ARBA" id="ARBA00009375"/>
    </source>
</evidence>
<dbReference type="Gene3D" id="3.30.70.660">
    <property type="entry name" value="Pseudouridine synthase I, catalytic domain, C-terminal subdomain"/>
    <property type="match status" value="1"/>
</dbReference>
<evidence type="ECO:0000313" key="9">
    <source>
        <dbReference type="EMBL" id="GLK68839.1"/>
    </source>
</evidence>
<evidence type="ECO:0000256" key="5">
    <source>
        <dbReference type="PIRSR" id="PIRSR001430-1"/>
    </source>
</evidence>
<comment type="similarity">
    <text evidence="1 4 7">Belongs to the tRNA pseudouridine synthase TruA family.</text>
</comment>
<reference evidence="9" key="2">
    <citation type="submission" date="2023-01" db="EMBL/GenBank/DDBJ databases">
        <authorList>
            <person name="Sun Q."/>
            <person name="Evtushenko L."/>
        </authorList>
    </citation>
    <scope>NUCLEOTIDE SEQUENCE</scope>
    <source>
        <strain evidence="9">VKM B-2347</strain>
    </source>
</reference>
<comment type="caution">
    <text evidence="9">The sequence shown here is derived from an EMBL/GenBank/DDBJ whole genome shotgun (WGS) entry which is preliminary data.</text>
</comment>
<evidence type="ECO:0000256" key="6">
    <source>
        <dbReference type="PIRSR" id="PIRSR001430-2"/>
    </source>
</evidence>
<dbReference type="Proteomes" id="UP001143372">
    <property type="component" value="Unassembled WGS sequence"/>
</dbReference>
<comment type="function">
    <text evidence="4">Formation of pseudouridine at positions 38, 39 and 40 in the anticodon stem and loop of transfer RNAs.</text>
</comment>
<dbReference type="InterPro" id="IPR020095">
    <property type="entry name" value="PsdUridine_synth_TruA_C"/>
</dbReference>
<feature type="domain" description="Pseudouridine synthase I TruA alpha/beta" evidence="8">
    <location>
        <begin position="144"/>
        <end position="246"/>
    </location>
</feature>
<protein>
    <recommendedName>
        <fullName evidence="4">tRNA pseudouridine synthase A</fullName>
        <ecNumber evidence="4">5.4.99.12</ecNumber>
    </recommendedName>
    <alternativeName>
        <fullName evidence="4">tRNA pseudouridine(38-40) synthase</fullName>
    </alternativeName>
    <alternativeName>
        <fullName evidence="4">tRNA pseudouridylate synthase I</fullName>
    </alternativeName>
    <alternativeName>
        <fullName evidence="4">tRNA-uridine isomerase I</fullName>
    </alternativeName>
</protein>
<evidence type="ECO:0000256" key="2">
    <source>
        <dbReference type="ARBA" id="ARBA00022694"/>
    </source>
</evidence>
<dbReference type="GO" id="GO:0160147">
    <property type="term" value="F:tRNA pseudouridine(38-40) synthase activity"/>
    <property type="evidence" value="ECO:0007669"/>
    <property type="project" value="UniProtKB-EC"/>
</dbReference>
<dbReference type="EMBL" id="BSFI01000008">
    <property type="protein sequence ID" value="GLK68839.1"/>
    <property type="molecule type" value="Genomic_DNA"/>
</dbReference>
<organism evidence="9 10">
    <name type="scientific">Hansschlegelia plantiphila</name>
    <dbReference type="NCBI Taxonomy" id="374655"/>
    <lineage>
        <taxon>Bacteria</taxon>
        <taxon>Pseudomonadati</taxon>
        <taxon>Pseudomonadota</taxon>
        <taxon>Alphaproteobacteria</taxon>
        <taxon>Hyphomicrobiales</taxon>
        <taxon>Methylopilaceae</taxon>
        <taxon>Hansschlegelia</taxon>
    </lineage>
</organism>
<dbReference type="Pfam" id="PF01416">
    <property type="entry name" value="PseudoU_synth_1"/>
    <property type="match status" value="2"/>
</dbReference>
<evidence type="ECO:0000259" key="8">
    <source>
        <dbReference type="Pfam" id="PF01416"/>
    </source>
</evidence>
<comment type="caution">
    <text evidence="4">Lacks conserved residue(s) required for the propagation of feature annotation.</text>
</comment>
<dbReference type="InterPro" id="IPR020097">
    <property type="entry name" value="PsdUridine_synth_TruA_a/b_dom"/>
</dbReference>
<dbReference type="PANTHER" id="PTHR11142">
    <property type="entry name" value="PSEUDOURIDYLATE SYNTHASE"/>
    <property type="match status" value="1"/>
</dbReference>
<dbReference type="Gene3D" id="3.30.70.580">
    <property type="entry name" value="Pseudouridine synthase I, catalytic domain, N-terminal subdomain"/>
    <property type="match status" value="1"/>
</dbReference>
<dbReference type="GO" id="GO:0003723">
    <property type="term" value="F:RNA binding"/>
    <property type="evidence" value="ECO:0007669"/>
    <property type="project" value="InterPro"/>
</dbReference>
<dbReference type="InterPro" id="IPR020103">
    <property type="entry name" value="PsdUridine_synth_cat_dom_sf"/>
</dbReference>
<feature type="binding site" evidence="4 6">
    <location>
        <position position="111"/>
    </location>
    <ligand>
        <name>substrate</name>
    </ligand>
</feature>
<comment type="catalytic activity">
    <reaction evidence="4 7">
        <text>uridine(38/39/40) in tRNA = pseudouridine(38/39/40) in tRNA</text>
        <dbReference type="Rhea" id="RHEA:22376"/>
        <dbReference type="Rhea" id="RHEA-COMP:10085"/>
        <dbReference type="Rhea" id="RHEA-COMP:10087"/>
        <dbReference type="ChEBI" id="CHEBI:65314"/>
        <dbReference type="ChEBI" id="CHEBI:65315"/>
        <dbReference type="EC" id="5.4.99.12"/>
    </reaction>
</comment>
<dbReference type="InterPro" id="IPR001406">
    <property type="entry name" value="PsdUridine_synth_TruA"/>
</dbReference>
<evidence type="ECO:0000256" key="3">
    <source>
        <dbReference type="ARBA" id="ARBA00023235"/>
    </source>
</evidence>
<comment type="subunit">
    <text evidence="4">Homodimer.</text>
</comment>
<evidence type="ECO:0000313" key="10">
    <source>
        <dbReference type="Proteomes" id="UP001143372"/>
    </source>
</evidence>
<dbReference type="PIRSF" id="PIRSF001430">
    <property type="entry name" value="tRNA_psdUrid_synth"/>
    <property type="match status" value="1"/>
</dbReference>
<dbReference type="GO" id="GO:0031119">
    <property type="term" value="P:tRNA pseudouridine synthesis"/>
    <property type="evidence" value="ECO:0007669"/>
    <property type="project" value="UniProtKB-UniRule"/>
</dbReference>
<dbReference type="InterPro" id="IPR020094">
    <property type="entry name" value="TruA/RsuA/RluB/E/F_N"/>
</dbReference>
<dbReference type="SUPFAM" id="SSF55120">
    <property type="entry name" value="Pseudouridine synthase"/>
    <property type="match status" value="1"/>
</dbReference>
<keyword evidence="2 4" id="KW-0819">tRNA processing</keyword>
<sequence length="246" mass="26892">MPRYRLTIEYDGAPYCGWQRQANGQSVQQAIETAIEAFVGEPAVVRGAGRTDAGVHASGQVAHVDLARRWRVDQVRDATNAHLVPQPVAVIDVAEVADDFDARFSATRRHYVYRIVDRRPPLALDRGRAWRVVKRLDVAAMDLAAKRLVGRHDFTTFRSAACQAASPLKTLDRLDVCRDGDAVLIATNARSFLHNQVRSMAGSLVEVGLGRWSADDLAAALARADRAACGPVAPPQGLTLIQVDYD</sequence>
<dbReference type="RefSeq" id="WP_271169054.1">
    <property type="nucleotide sequence ID" value="NZ_BSFI01000008.1"/>
</dbReference>
<reference evidence="9" key="1">
    <citation type="journal article" date="2014" name="Int. J. Syst. Evol. Microbiol.">
        <title>Complete genome sequence of Corynebacterium casei LMG S-19264T (=DSM 44701T), isolated from a smear-ripened cheese.</title>
        <authorList>
            <consortium name="US DOE Joint Genome Institute (JGI-PGF)"/>
            <person name="Walter F."/>
            <person name="Albersmeier A."/>
            <person name="Kalinowski J."/>
            <person name="Ruckert C."/>
        </authorList>
    </citation>
    <scope>NUCLEOTIDE SEQUENCE</scope>
    <source>
        <strain evidence="9">VKM B-2347</strain>
    </source>
</reference>
<dbReference type="NCBIfam" id="TIGR00071">
    <property type="entry name" value="hisT_truA"/>
    <property type="match status" value="1"/>
</dbReference>
<dbReference type="AlphaFoldDB" id="A0A9W6J3T0"/>
<keyword evidence="3 4" id="KW-0413">Isomerase</keyword>
<feature type="domain" description="Pseudouridine synthase I TruA alpha/beta" evidence="8">
    <location>
        <begin position="8"/>
        <end position="104"/>
    </location>
</feature>
<name>A0A9W6J3T0_9HYPH</name>
<keyword evidence="10" id="KW-1185">Reference proteome</keyword>
<dbReference type="FunFam" id="3.30.70.580:FF:000001">
    <property type="entry name" value="tRNA pseudouridine synthase A"/>
    <property type="match status" value="1"/>
</dbReference>
<evidence type="ECO:0000256" key="4">
    <source>
        <dbReference type="HAMAP-Rule" id="MF_00171"/>
    </source>
</evidence>
<dbReference type="HAMAP" id="MF_00171">
    <property type="entry name" value="TruA"/>
    <property type="match status" value="1"/>
</dbReference>
<evidence type="ECO:0000256" key="7">
    <source>
        <dbReference type="RuleBase" id="RU003792"/>
    </source>
</evidence>